<feature type="non-terminal residue" evidence="1">
    <location>
        <position position="1"/>
    </location>
</feature>
<proteinExistence type="predicted"/>
<accession>A0A6J4SZC4</accession>
<dbReference type="AlphaFoldDB" id="A0A6J4SZC4"/>
<reference evidence="1" key="1">
    <citation type="submission" date="2020-02" db="EMBL/GenBank/DDBJ databases">
        <authorList>
            <person name="Meier V. D."/>
        </authorList>
    </citation>
    <scope>NUCLEOTIDE SEQUENCE</scope>
    <source>
        <strain evidence="1">AVDCRST_MAG67</strain>
    </source>
</reference>
<sequence>CAGRSASTAPAGGTIGLVATPLPRPSMSRFGARSKIWEPGRMVN</sequence>
<dbReference type="EMBL" id="CADCVQ010000107">
    <property type="protein sequence ID" value="CAA9509841.1"/>
    <property type="molecule type" value="Genomic_DNA"/>
</dbReference>
<gene>
    <name evidence="1" type="ORF">AVDCRST_MAG67-2658</name>
</gene>
<protein>
    <submittedName>
        <fullName evidence="1">Uncharacterized protein</fullName>
    </submittedName>
</protein>
<organism evidence="1">
    <name type="scientific">uncultured Solirubrobacteraceae bacterium</name>
    <dbReference type="NCBI Taxonomy" id="1162706"/>
    <lineage>
        <taxon>Bacteria</taxon>
        <taxon>Bacillati</taxon>
        <taxon>Actinomycetota</taxon>
        <taxon>Thermoleophilia</taxon>
        <taxon>Solirubrobacterales</taxon>
        <taxon>Solirubrobacteraceae</taxon>
        <taxon>environmental samples</taxon>
    </lineage>
</organism>
<evidence type="ECO:0000313" key="1">
    <source>
        <dbReference type="EMBL" id="CAA9509841.1"/>
    </source>
</evidence>
<feature type="non-terminal residue" evidence="1">
    <location>
        <position position="44"/>
    </location>
</feature>
<name>A0A6J4SZC4_9ACTN</name>